<dbReference type="PANTHER" id="PTHR42893:SF44">
    <property type="entry name" value="PROTEIN DETOXIFICATION"/>
    <property type="match status" value="1"/>
</dbReference>
<keyword evidence="9" id="KW-1185">Reference proteome</keyword>
<feature type="transmembrane region" description="Helical" evidence="6">
    <location>
        <begin position="495"/>
        <end position="516"/>
    </location>
</feature>
<dbReference type="OrthoDB" id="423427at2759"/>
<feature type="transmembrane region" description="Helical" evidence="6">
    <location>
        <begin position="422"/>
        <end position="442"/>
    </location>
</feature>
<evidence type="ECO:0000256" key="3">
    <source>
        <dbReference type="ARBA" id="ARBA00022692"/>
    </source>
</evidence>
<feature type="compositionally biased region" description="Polar residues" evidence="7">
    <location>
        <begin position="1"/>
        <end position="11"/>
    </location>
</feature>
<sequence length="657" mass="72359">MVTISVLPSWQHQRRKSSPSRKRECGRNRRRSLNKATTTFGKMLFLRVFNDDDDDEKKRKQQKVMMKLHQTRGEKRGVFVSSHRGGVLGGVLGGKKSKRKKAAEMTERTMTSYYDRSSRGGFRPEDFSSVDEDDEEEEDKEKQRRRRRRRRQSGESASTTSSSTSSSSSSAFTNFSMKMILDGEETKEIFTLAVPALGALLADPLMSLIDTMFVGRIGVNELTALGPNAAIFQVIFQLFSFLSITTTGMVARHYVKFNEGCEIAEYKIRRSVSISLFFSVAFGMVSLIALNCFASDILRLVGTPESLLATAAPYLRIRAFATPFVLASYCAQGAFIGKLDSKTPLRIFAFAAVLNVFGDFLLVPSYGLRGAAFATLFAQCASAVLFSSQLFGQKMLPKIGSPEWKSPPTATEIQRITKVSSALFFSSICRMGVYTMMTTTALHLGNAVMAAHQIALNVFWSLTYFVDPLFVASTSFIARDFERDAEKAKTIAKKLLLLSFAVGVFISIVAFLVSAFASGAFTTDFYVQSLVRSVSVYMLVSQCVSAVVFVSEGILIGAGDARYLLRAHLLNFLALAVVLRGVGHFSLGLRGIWFAVLTNQIFRLMQHANRTMVDKNGPDIFLLNGNGKDCGVGDAADPDDEDDSAEVDVRATPTPTT</sequence>
<feature type="region of interest" description="Disordered" evidence="7">
    <location>
        <begin position="1"/>
        <end position="33"/>
    </location>
</feature>
<feature type="region of interest" description="Disordered" evidence="7">
    <location>
        <begin position="632"/>
        <end position="657"/>
    </location>
</feature>
<dbReference type="GO" id="GO:0016020">
    <property type="term" value="C:membrane"/>
    <property type="evidence" value="ECO:0007669"/>
    <property type="project" value="UniProtKB-SubCell"/>
</dbReference>
<reference evidence="8 9" key="1">
    <citation type="submission" date="2011-10" db="EMBL/GenBank/DDBJ databases">
        <authorList>
            <person name="Genoscope - CEA"/>
        </authorList>
    </citation>
    <scope>NUCLEOTIDE SEQUENCE [LARGE SCALE GENOMIC DNA]</scope>
    <source>
        <strain evidence="8 9">RCC 1105</strain>
    </source>
</reference>
<protein>
    <recommendedName>
        <fullName evidence="6">Protein DETOXIFICATION</fullName>
    </recommendedName>
    <alternativeName>
        <fullName evidence="6">Multidrug and toxic compound extrusion protein</fullName>
    </alternativeName>
</protein>
<dbReference type="InterPro" id="IPR044644">
    <property type="entry name" value="DinF-like"/>
</dbReference>
<dbReference type="Pfam" id="PF01554">
    <property type="entry name" value="MatE"/>
    <property type="match status" value="2"/>
</dbReference>
<evidence type="ECO:0000256" key="2">
    <source>
        <dbReference type="ARBA" id="ARBA00010199"/>
    </source>
</evidence>
<feature type="transmembrane region" description="Helical" evidence="6">
    <location>
        <begin position="454"/>
        <end position="474"/>
    </location>
</feature>
<keyword evidence="3 6" id="KW-0812">Transmembrane</keyword>
<feature type="compositionally biased region" description="Low complexity" evidence="7">
    <location>
        <begin position="156"/>
        <end position="170"/>
    </location>
</feature>
<dbReference type="GO" id="GO:0042910">
    <property type="term" value="F:xenobiotic transmembrane transporter activity"/>
    <property type="evidence" value="ECO:0007669"/>
    <property type="project" value="InterPro"/>
</dbReference>
<evidence type="ECO:0000313" key="9">
    <source>
        <dbReference type="Proteomes" id="UP000198341"/>
    </source>
</evidence>
<dbReference type="eggNOG" id="KOG1347">
    <property type="taxonomic scope" value="Eukaryota"/>
</dbReference>
<keyword evidence="5 6" id="KW-0472">Membrane</keyword>
<comment type="caution">
    <text evidence="6">Lacks conserved residue(s) required for the propagation of feature annotation.</text>
</comment>
<dbReference type="GO" id="GO:0015297">
    <property type="term" value="F:antiporter activity"/>
    <property type="evidence" value="ECO:0007669"/>
    <property type="project" value="InterPro"/>
</dbReference>
<proteinExistence type="inferred from homology"/>
<evidence type="ECO:0000256" key="6">
    <source>
        <dbReference type="RuleBase" id="RU004914"/>
    </source>
</evidence>
<comment type="similarity">
    <text evidence="2 6">Belongs to the multi antimicrobial extrusion (MATE) (TC 2.A.66.1) family.</text>
</comment>
<evidence type="ECO:0000256" key="4">
    <source>
        <dbReference type="ARBA" id="ARBA00022989"/>
    </source>
</evidence>
<organism evidence="8 9">
    <name type="scientific">Bathycoccus prasinos</name>
    <dbReference type="NCBI Taxonomy" id="41875"/>
    <lineage>
        <taxon>Eukaryota</taxon>
        <taxon>Viridiplantae</taxon>
        <taxon>Chlorophyta</taxon>
        <taxon>Mamiellophyceae</taxon>
        <taxon>Mamiellales</taxon>
        <taxon>Bathycoccaceae</taxon>
        <taxon>Bathycoccus</taxon>
    </lineage>
</organism>
<feature type="compositionally biased region" description="Acidic residues" evidence="7">
    <location>
        <begin position="636"/>
        <end position="646"/>
    </location>
</feature>
<evidence type="ECO:0000313" key="8">
    <source>
        <dbReference type="EMBL" id="CCO19467.1"/>
    </source>
</evidence>
<feature type="region of interest" description="Disordered" evidence="7">
    <location>
        <begin position="85"/>
        <end position="170"/>
    </location>
</feature>
<gene>
    <name evidence="8" type="ordered locus">Bathy13g01990</name>
</gene>
<evidence type="ECO:0000256" key="1">
    <source>
        <dbReference type="ARBA" id="ARBA00004141"/>
    </source>
</evidence>
<dbReference type="RefSeq" id="XP_007509664.1">
    <property type="nucleotide sequence ID" value="XM_007509602.1"/>
</dbReference>
<feature type="compositionally biased region" description="Basic and acidic residues" evidence="7">
    <location>
        <begin position="116"/>
        <end position="126"/>
    </location>
</feature>
<feature type="transmembrane region" description="Helical" evidence="6">
    <location>
        <begin position="347"/>
        <end position="366"/>
    </location>
</feature>
<feature type="transmembrane region" description="Helical" evidence="6">
    <location>
        <begin position="229"/>
        <end position="251"/>
    </location>
</feature>
<feature type="transmembrane region" description="Helical" evidence="6">
    <location>
        <begin position="372"/>
        <end position="391"/>
    </location>
</feature>
<comment type="subcellular location">
    <subcellularLocation>
        <location evidence="1">Membrane</location>
        <topology evidence="1">Multi-pass membrane protein</topology>
    </subcellularLocation>
</comment>
<dbReference type="NCBIfam" id="TIGR00797">
    <property type="entry name" value="matE"/>
    <property type="match status" value="1"/>
</dbReference>
<feature type="transmembrane region" description="Helical" evidence="6">
    <location>
        <begin position="272"/>
        <end position="297"/>
    </location>
</feature>
<dbReference type="Proteomes" id="UP000198341">
    <property type="component" value="Chromosome 13"/>
</dbReference>
<dbReference type="AlphaFoldDB" id="K8EMP3"/>
<dbReference type="InterPro" id="IPR002528">
    <property type="entry name" value="MATE_fam"/>
</dbReference>
<dbReference type="PANTHER" id="PTHR42893">
    <property type="entry name" value="PROTEIN DETOXIFICATION 44, CHLOROPLASTIC-RELATED"/>
    <property type="match status" value="1"/>
</dbReference>
<evidence type="ECO:0000256" key="5">
    <source>
        <dbReference type="ARBA" id="ARBA00023136"/>
    </source>
</evidence>
<dbReference type="GeneID" id="19012151"/>
<feature type="transmembrane region" description="Helical" evidence="6">
    <location>
        <begin position="536"/>
        <end position="556"/>
    </location>
</feature>
<keyword evidence="4 6" id="KW-1133">Transmembrane helix</keyword>
<feature type="transmembrane region" description="Helical" evidence="6">
    <location>
        <begin position="317"/>
        <end position="335"/>
    </location>
</feature>
<dbReference type="KEGG" id="bpg:Bathy13g01990"/>
<dbReference type="EMBL" id="FO082266">
    <property type="protein sequence ID" value="CCO19467.1"/>
    <property type="molecule type" value="Genomic_DNA"/>
</dbReference>
<accession>K8EMP3</accession>
<evidence type="ECO:0000256" key="7">
    <source>
        <dbReference type="SAM" id="MobiDB-lite"/>
    </source>
</evidence>
<name>K8EMP3_9CHLO</name>
<dbReference type="CDD" id="cd13136">
    <property type="entry name" value="MATE_DinF_like"/>
    <property type="match status" value="1"/>
</dbReference>
<feature type="compositionally biased region" description="Acidic residues" evidence="7">
    <location>
        <begin position="128"/>
        <end position="139"/>
    </location>
</feature>